<comment type="caution">
    <text evidence="1">The sequence shown here is derived from an EMBL/GenBank/DDBJ whole genome shotgun (WGS) entry which is preliminary data.</text>
</comment>
<reference evidence="1 2" key="1">
    <citation type="submission" date="2019-03" db="EMBL/GenBank/DDBJ databases">
        <title>Genomic Encyclopedia of Type Strains, Phase IV (KMG-IV): sequencing the most valuable type-strain genomes for metagenomic binning, comparative biology and taxonomic classification.</title>
        <authorList>
            <person name="Goeker M."/>
        </authorList>
    </citation>
    <scope>NUCLEOTIDE SEQUENCE [LARGE SCALE GENOMIC DNA]</scope>
    <source>
        <strain evidence="1 2">DSM 24591</strain>
    </source>
</reference>
<name>A0A4V6NZQ2_9BURK</name>
<sequence length="66" mass="7279">MGDHEGRPYGNCGTCSGTPCGCHSFFCQNGTHKGCRYKRVRLVLLEQGGGFKQGFPYADDERDAYV</sequence>
<proteinExistence type="predicted"/>
<evidence type="ECO:0000313" key="1">
    <source>
        <dbReference type="EMBL" id="TCT10878.1"/>
    </source>
</evidence>
<dbReference type="Proteomes" id="UP000295525">
    <property type="component" value="Unassembled WGS sequence"/>
</dbReference>
<protein>
    <submittedName>
        <fullName evidence="1">Uncharacterized protein</fullName>
    </submittedName>
</protein>
<keyword evidence="2" id="KW-1185">Reference proteome</keyword>
<evidence type="ECO:0000313" key="2">
    <source>
        <dbReference type="Proteomes" id="UP000295525"/>
    </source>
</evidence>
<dbReference type="AlphaFoldDB" id="A0A4V6NZQ2"/>
<gene>
    <name evidence="1" type="ORF">EDC26_10198</name>
</gene>
<accession>A0A4V6NZQ2</accession>
<organism evidence="1 2">
    <name type="scientific">Paralcaligenes ureilyticus</name>
    <dbReference type="NCBI Taxonomy" id="627131"/>
    <lineage>
        <taxon>Bacteria</taxon>
        <taxon>Pseudomonadati</taxon>
        <taxon>Pseudomonadota</taxon>
        <taxon>Betaproteobacteria</taxon>
        <taxon>Burkholderiales</taxon>
        <taxon>Alcaligenaceae</taxon>
        <taxon>Paralcaligenes</taxon>
    </lineage>
</organism>
<dbReference type="EMBL" id="SMAJ01000001">
    <property type="protein sequence ID" value="TCT10878.1"/>
    <property type="molecule type" value="Genomic_DNA"/>
</dbReference>